<accession>A0A1Q4V895</accession>
<dbReference type="RefSeq" id="WP_073788544.1">
    <property type="nucleotide sequence ID" value="NZ_CP109290.1"/>
</dbReference>
<keyword evidence="1" id="KW-0812">Transmembrane</keyword>
<evidence type="ECO:0000256" key="1">
    <source>
        <dbReference type="SAM" id="Phobius"/>
    </source>
</evidence>
<feature type="transmembrane region" description="Helical" evidence="1">
    <location>
        <begin position="7"/>
        <end position="30"/>
    </location>
</feature>
<dbReference type="AlphaFoldDB" id="A0A1Q4V895"/>
<keyword evidence="3" id="KW-1185">Reference proteome</keyword>
<organism evidence="2 3">
    <name type="scientific">Streptomyces uncialis</name>
    <dbReference type="NCBI Taxonomy" id="1048205"/>
    <lineage>
        <taxon>Bacteria</taxon>
        <taxon>Bacillati</taxon>
        <taxon>Actinomycetota</taxon>
        <taxon>Actinomycetes</taxon>
        <taxon>Kitasatosporales</taxon>
        <taxon>Streptomycetaceae</taxon>
        <taxon>Streptomyces</taxon>
    </lineage>
</organism>
<proteinExistence type="predicted"/>
<dbReference type="EMBL" id="LFBV01000003">
    <property type="protein sequence ID" value="OKH94056.1"/>
    <property type="molecule type" value="Genomic_DNA"/>
</dbReference>
<reference evidence="2 3" key="1">
    <citation type="submission" date="2015-06" db="EMBL/GenBank/DDBJ databases">
        <title>Cloning and characterization of the uncialamcin biosynthetic gene cluster.</title>
        <authorList>
            <person name="Yan X."/>
            <person name="Huang T."/>
            <person name="Ge H."/>
            <person name="Shen B."/>
        </authorList>
    </citation>
    <scope>NUCLEOTIDE SEQUENCE [LARGE SCALE GENOMIC DNA]</scope>
    <source>
        <strain evidence="2 3">DCA2648</strain>
    </source>
</reference>
<dbReference type="Proteomes" id="UP000186455">
    <property type="component" value="Unassembled WGS sequence"/>
</dbReference>
<comment type="caution">
    <text evidence="2">The sequence shown here is derived from an EMBL/GenBank/DDBJ whole genome shotgun (WGS) entry which is preliminary data.</text>
</comment>
<feature type="transmembrane region" description="Helical" evidence="1">
    <location>
        <begin position="36"/>
        <end position="55"/>
    </location>
</feature>
<protein>
    <recommendedName>
        <fullName evidence="4">Integral membrane protein</fullName>
    </recommendedName>
</protein>
<evidence type="ECO:0000313" key="3">
    <source>
        <dbReference type="Proteomes" id="UP000186455"/>
    </source>
</evidence>
<sequence length="60" mass="5972">MRNPAAFWTAIAVTVVAAIGLLILSAQAVTGGKGGWVIPTVAGVALLAGAAFLVVKTPRN</sequence>
<evidence type="ECO:0000313" key="2">
    <source>
        <dbReference type="EMBL" id="OKH94056.1"/>
    </source>
</evidence>
<keyword evidence="1" id="KW-0472">Membrane</keyword>
<evidence type="ECO:0008006" key="4">
    <source>
        <dbReference type="Google" id="ProtNLM"/>
    </source>
</evidence>
<keyword evidence="1" id="KW-1133">Transmembrane helix</keyword>
<name>A0A1Q4V895_9ACTN</name>
<gene>
    <name evidence="2" type="ORF">AB852_15485</name>
</gene>